<evidence type="ECO:0000256" key="5">
    <source>
        <dbReference type="ARBA" id="ARBA00031122"/>
    </source>
</evidence>
<evidence type="ECO:0000256" key="4">
    <source>
        <dbReference type="ARBA" id="ARBA00023251"/>
    </source>
</evidence>
<reference evidence="7" key="1">
    <citation type="submission" date="2022-01" db="EMBL/GenBank/DDBJ databases">
        <authorList>
            <person name="Criscuolo A."/>
        </authorList>
    </citation>
    <scope>NUCLEOTIDE SEQUENCE</scope>
    <source>
        <strain evidence="7">CIP111893</strain>
    </source>
</reference>
<dbReference type="InterPro" id="IPR019432">
    <property type="entry name" value="Acyltransferase_MbtK/IucB-like"/>
</dbReference>
<evidence type="ECO:0000256" key="2">
    <source>
        <dbReference type="ARBA" id="ARBA00004924"/>
    </source>
</evidence>
<dbReference type="InterPro" id="IPR000182">
    <property type="entry name" value="GNAT_dom"/>
</dbReference>
<dbReference type="PROSITE" id="PS51186">
    <property type="entry name" value="GNAT"/>
    <property type="match status" value="1"/>
</dbReference>
<dbReference type="Proteomes" id="UP000838686">
    <property type="component" value="Unassembled WGS sequence"/>
</dbReference>
<dbReference type="GO" id="GO:0050133">
    <property type="term" value="F:N6-hydroxylysine O-acetyltransferase activity"/>
    <property type="evidence" value="ECO:0007669"/>
    <property type="project" value="UniProtKB-EC"/>
</dbReference>
<protein>
    <recommendedName>
        <fullName evidence="3">Lysine N-acyltransferase MbtK</fullName>
    </recommendedName>
    <alternativeName>
        <fullName evidence="5">Mycobactin synthase protein K</fullName>
    </alternativeName>
</protein>
<dbReference type="PANTHER" id="PTHR31438:SF1">
    <property type="entry name" value="LYSINE N-ACYLTRANSFERASE C17G9.06C-RELATED"/>
    <property type="match status" value="1"/>
</dbReference>
<dbReference type="SUPFAM" id="SSF55729">
    <property type="entry name" value="Acyl-CoA N-acyltransferases (Nat)"/>
    <property type="match status" value="1"/>
</dbReference>
<dbReference type="SMART" id="SM01006">
    <property type="entry name" value="AlcB"/>
    <property type="match status" value="1"/>
</dbReference>
<evidence type="ECO:0000313" key="8">
    <source>
        <dbReference type="Proteomes" id="UP000838686"/>
    </source>
</evidence>
<keyword evidence="4" id="KW-0046">Antibiotic resistance</keyword>
<evidence type="ECO:0000259" key="6">
    <source>
        <dbReference type="PROSITE" id="PS51186"/>
    </source>
</evidence>
<dbReference type="PANTHER" id="PTHR31438">
    <property type="entry name" value="LYSINE N-ACYLTRANSFERASE C17G9.06C-RELATED"/>
    <property type="match status" value="1"/>
</dbReference>
<keyword evidence="8" id="KW-1185">Reference proteome</keyword>
<evidence type="ECO:0000256" key="3">
    <source>
        <dbReference type="ARBA" id="ARBA00020586"/>
    </source>
</evidence>
<accession>A0ABN8GUL2</accession>
<evidence type="ECO:0000256" key="1">
    <source>
        <dbReference type="ARBA" id="ARBA00003818"/>
    </source>
</evidence>
<feature type="domain" description="N-acetyltransferase" evidence="6">
    <location>
        <begin position="30"/>
        <end position="193"/>
    </location>
</feature>
<comment type="pathway">
    <text evidence="2">Siderophore biosynthesis.</text>
</comment>
<dbReference type="EMBL" id="CAKMMF010000031">
    <property type="protein sequence ID" value="CAH1218686.1"/>
    <property type="molecule type" value="Genomic_DNA"/>
</dbReference>
<dbReference type="Pfam" id="PF13523">
    <property type="entry name" value="Acetyltransf_8"/>
    <property type="match status" value="1"/>
</dbReference>
<gene>
    <name evidence="7" type="primary">iucB</name>
    <name evidence="7" type="ORF">PAECIP111893_04468</name>
</gene>
<proteinExistence type="predicted"/>
<comment type="caution">
    <text evidence="7">The sequence shown here is derived from an EMBL/GenBank/DDBJ whole genome shotgun (WGS) entry which is preliminary data.</text>
</comment>
<keyword evidence="7" id="KW-0808">Transferase</keyword>
<comment type="function">
    <text evidence="1">Acyltransferase required for the direct transfer of medium- to long-chain fatty acyl moieties from a carrier protein (MbtL) on to the epsilon-amino group of lysine residue in the mycobactin core.</text>
</comment>
<keyword evidence="7" id="KW-0012">Acyltransferase</keyword>
<dbReference type="InterPro" id="IPR016181">
    <property type="entry name" value="Acyl_CoA_acyltransferase"/>
</dbReference>
<evidence type="ECO:0000313" key="7">
    <source>
        <dbReference type="EMBL" id="CAH1218686.1"/>
    </source>
</evidence>
<name>A0ABN8GUL2_9BACL</name>
<organism evidence="7 8">
    <name type="scientific">Paenibacillus plantiphilus</name>
    <dbReference type="NCBI Taxonomy" id="2905650"/>
    <lineage>
        <taxon>Bacteria</taxon>
        <taxon>Bacillati</taxon>
        <taxon>Bacillota</taxon>
        <taxon>Bacilli</taxon>
        <taxon>Bacillales</taxon>
        <taxon>Paenibacillaceae</taxon>
        <taxon>Paenibacillus</taxon>
    </lineage>
</organism>
<sequence length="203" mass="23247">MQAASNQQPPLSSNEDCVYQEYNATLGMTIGFRKVSMERDFARLHAWQQEPHVVPYWNLNIPEAQYRVHLEKFLADTHQSLYIGLLDGEPMSYFESYWAQPDIIGRYYEAAAADQGIHLLIGPPQYLGKGLAAPLLQAMMRFQYQHAETEKLVAEPDIRNAKMIHIFHKCGFRFRKEVELPDKTGALMFAYRNHPEDGGGIDG</sequence>
<dbReference type="Gene3D" id="3.40.630.30">
    <property type="match status" value="1"/>
</dbReference>